<dbReference type="GO" id="GO:0007032">
    <property type="term" value="P:endosome organization"/>
    <property type="evidence" value="ECO:0007669"/>
    <property type="project" value="InterPro"/>
</dbReference>
<reference evidence="1" key="1">
    <citation type="submission" date="2020-05" db="UniProtKB">
        <authorList>
            <consortium name="EnsemblMetazoa"/>
        </authorList>
    </citation>
    <scope>IDENTIFICATION</scope>
    <source>
        <strain evidence="1">TTRI</strain>
    </source>
</reference>
<keyword evidence="2" id="KW-1185">Reference proteome</keyword>
<accession>A0A1A9V0T6</accession>
<dbReference type="VEuPathDB" id="VectorBase:GAUT022094"/>
<dbReference type="GO" id="GO:0006898">
    <property type="term" value="P:receptor-mediated endocytosis"/>
    <property type="evidence" value="ECO:0007669"/>
    <property type="project" value="TreeGrafter"/>
</dbReference>
<dbReference type="PANTHER" id="PTHR36983">
    <property type="entry name" value="DNAJ HOMOLOG SUBFAMILY C MEMBER 13"/>
    <property type="match status" value="1"/>
</dbReference>
<dbReference type="PANTHER" id="PTHR36983:SF2">
    <property type="entry name" value="DNAJ HOMOLOG SUBFAMILY C MEMBER 13"/>
    <property type="match status" value="1"/>
</dbReference>
<dbReference type="GO" id="GO:2000641">
    <property type="term" value="P:regulation of early endosome to late endosome transport"/>
    <property type="evidence" value="ECO:0007669"/>
    <property type="project" value="InterPro"/>
</dbReference>
<dbReference type="AlphaFoldDB" id="A0A1A9V0T6"/>
<dbReference type="InterPro" id="IPR044978">
    <property type="entry name" value="GRV2/DNAJC13"/>
</dbReference>
<dbReference type="Proteomes" id="UP000078200">
    <property type="component" value="Unassembled WGS sequence"/>
</dbReference>
<protein>
    <submittedName>
        <fullName evidence="1">Uncharacterized protein</fullName>
    </submittedName>
</protein>
<name>A0A1A9V0T6_GLOAU</name>
<dbReference type="EnsemblMetazoa" id="GAUT022094-RA">
    <property type="protein sequence ID" value="GAUT022094-PA"/>
    <property type="gene ID" value="GAUT022094"/>
</dbReference>
<evidence type="ECO:0000313" key="1">
    <source>
        <dbReference type="EnsemblMetazoa" id="GAUT022094-PA"/>
    </source>
</evidence>
<dbReference type="STRING" id="7395.A0A1A9V0T6"/>
<organism evidence="1 2">
    <name type="scientific">Glossina austeni</name>
    <name type="common">Savannah tsetse fly</name>
    <dbReference type="NCBI Taxonomy" id="7395"/>
    <lineage>
        <taxon>Eukaryota</taxon>
        <taxon>Metazoa</taxon>
        <taxon>Ecdysozoa</taxon>
        <taxon>Arthropoda</taxon>
        <taxon>Hexapoda</taxon>
        <taxon>Insecta</taxon>
        <taxon>Pterygota</taxon>
        <taxon>Neoptera</taxon>
        <taxon>Endopterygota</taxon>
        <taxon>Diptera</taxon>
        <taxon>Brachycera</taxon>
        <taxon>Muscomorpha</taxon>
        <taxon>Hippoboscoidea</taxon>
        <taxon>Glossinidae</taxon>
        <taxon>Glossina</taxon>
    </lineage>
</organism>
<sequence length="245" mass="27501">MNKTFINFEKQKQNVIGAENSCDSAAAFIGEDGNNLILQNKSVTPNQTNFYDVEASGDFYYLVSSIFMDLYISKHLATSVAVEAVTLEVVSLISCNKDKDFSEMAACELLANLLVSLTETLLGLINVQEMIKEAQMKGAVIYLLDMFCNSRKPHLKEMCAEILAKMTADRLSGPKWVICRFSIAQKLNFKHLWKDPEILKDIVSNEVVVAGVYLRLFIANPAWTLRKPKQFLSHLLDFKESCLAA</sequence>
<proteinExistence type="predicted"/>
<dbReference type="GO" id="GO:0010008">
    <property type="term" value="C:endosome membrane"/>
    <property type="evidence" value="ECO:0007669"/>
    <property type="project" value="TreeGrafter"/>
</dbReference>
<evidence type="ECO:0000313" key="2">
    <source>
        <dbReference type="Proteomes" id="UP000078200"/>
    </source>
</evidence>